<dbReference type="EMBL" id="JANPWB010000016">
    <property type="protein sequence ID" value="KAJ1082107.1"/>
    <property type="molecule type" value="Genomic_DNA"/>
</dbReference>
<evidence type="ECO:0000313" key="3">
    <source>
        <dbReference type="Proteomes" id="UP001066276"/>
    </source>
</evidence>
<feature type="domain" description="Myb/SANT-like DNA-binding" evidence="1">
    <location>
        <begin position="11"/>
        <end position="87"/>
    </location>
</feature>
<accession>A0AAV7KS91</accession>
<proteinExistence type="predicted"/>
<evidence type="ECO:0000259" key="1">
    <source>
        <dbReference type="Pfam" id="PF13873"/>
    </source>
</evidence>
<dbReference type="Proteomes" id="UP001066276">
    <property type="component" value="Chromosome 12"/>
</dbReference>
<name>A0AAV7KS91_PLEWA</name>
<keyword evidence="3" id="KW-1185">Reference proteome</keyword>
<evidence type="ECO:0000313" key="2">
    <source>
        <dbReference type="EMBL" id="KAJ1082107.1"/>
    </source>
</evidence>
<protein>
    <recommendedName>
        <fullName evidence="1">Myb/SANT-like DNA-binding domain-containing protein</fullName>
    </recommendedName>
</protein>
<dbReference type="Pfam" id="PF13873">
    <property type="entry name" value="Myb_DNA-bind_5"/>
    <property type="match status" value="1"/>
</dbReference>
<organism evidence="2 3">
    <name type="scientific">Pleurodeles waltl</name>
    <name type="common">Iberian ribbed newt</name>
    <dbReference type="NCBI Taxonomy" id="8319"/>
    <lineage>
        <taxon>Eukaryota</taxon>
        <taxon>Metazoa</taxon>
        <taxon>Chordata</taxon>
        <taxon>Craniata</taxon>
        <taxon>Vertebrata</taxon>
        <taxon>Euteleostomi</taxon>
        <taxon>Amphibia</taxon>
        <taxon>Batrachia</taxon>
        <taxon>Caudata</taxon>
        <taxon>Salamandroidea</taxon>
        <taxon>Salamandridae</taxon>
        <taxon>Pleurodelinae</taxon>
        <taxon>Pleurodeles</taxon>
    </lineage>
</organism>
<dbReference type="PANTHER" id="PTHR23098">
    <property type="entry name" value="AGAP001331-PA-RELATED"/>
    <property type="match status" value="1"/>
</dbReference>
<comment type="caution">
    <text evidence="2">The sequence shown here is derived from an EMBL/GenBank/DDBJ whole genome shotgun (WGS) entry which is preliminary data.</text>
</comment>
<gene>
    <name evidence="2" type="ORF">NDU88_002277</name>
</gene>
<dbReference type="InterPro" id="IPR028002">
    <property type="entry name" value="Myb_DNA-bind_5"/>
</dbReference>
<dbReference type="AlphaFoldDB" id="A0AAV7KS91"/>
<reference evidence="2" key="1">
    <citation type="journal article" date="2022" name="bioRxiv">
        <title>Sequencing and chromosome-scale assembly of the giantPleurodeles waltlgenome.</title>
        <authorList>
            <person name="Brown T."/>
            <person name="Elewa A."/>
            <person name="Iarovenko S."/>
            <person name="Subramanian E."/>
            <person name="Araus A.J."/>
            <person name="Petzold A."/>
            <person name="Susuki M."/>
            <person name="Suzuki K.-i.T."/>
            <person name="Hayashi T."/>
            <person name="Toyoda A."/>
            <person name="Oliveira C."/>
            <person name="Osipova E."/>
            <person name="Leigh N.D."/>
            <person name="Simon A."/>
            <person name="Yun M.H."/>
        </authorList>
    </citation>
    <scope>NUCLEOTIDE SEQUENCE</scope>
    <source>
        <strain evidence="2">20211129_DDA</strain>
        <tissue evidence="2">Liver</tissue>
    </source>
</reference>
<sequence length="170" mass="19347">MEDTGSAGRKRKLKFSEKELEVLTEECCQHHDQLFGKASLSVPDTEKRRIWQEIQKRINAIGVSHRSIEEIKKLWYDLRSRTNKRVAERLREMRGTGGGPSTIPSPTAMEELVEQTLEPEAVSGMGALDTSAQGTSKSEYHETCMYTYKCYTRTHPVHSSMHNQTSSMPD</sequence>
<dbReference type="GO" id="GO:0005634">
    <property type="term" value="C:nucleus"/>
    <property type="evidence" value="ECO:0007669"/>
    <property type="project" value="TreeGrafter"/>
</dbReference>
<dbReference type="PANTHER" id="PTHR23098:SF16">
    <property type="entry name" value="REGULATORY PROTEIN ZESTE"/>
    <property type="match status" value="1"/>
</dbReference>